<dbReference type="HOGENOM" id="CLU_102870_0_0_12"/>
<gene>
    <name evidence="2" type="ordered locus">Spico_1204</name>
</gene>
<evidence type="ECO:0000313" key="2">
    <source>
        <dbReference type="EMBL" id="AEC02416.1"/>
    </source>
</evidence>
<organism evidence="2 3">
    <name type="scientific">Parasphaerochaeta coccoides (strain ATCC BAA-1237 / DSM 17374 / SPN1)</name>
    <name type="common">Sphaerochaeta coccoides</name>
    <dbReference type="NCBI Taxonomy" id="760011"/>
    <lineage>
        <taxon>Bacteria</taxon>
        <taxon>Pseudomonadati</taxon>
        <taxon>Spirochaetota</taxon>
        <taxon>Spirochaetia</taxon>
        <taxon>Spirochaetales</taxon>
        <taxon>Sphaerochaetaceae</taxon>
        <taxon>Parasphaerochaeta</taxon>
    </lineage>
</organism>
<keyword evidence="1" id="KW-0812">Transmembrane</keyword>
<keyword evidence="3" id="KW-1185">Reference proteome</keyword>
<dbReference type="Pfam" id="PF12730">
    <property type="entry name" value="ABC2_membrane_4"/>
    <property type="match status" value="1"/>
</dbReference>
<feature type="transmembrane region" description="Helical" evidence="1">
    <location>
        <begin position="108"/>
        <end position="132"/>
    </location>
</feature>
<dbReference type="EMBL" id="CP002659">
    <property type="protein sequence ID" value="AEC02416.1"/>
    <property type="molecule type" value="Genomic_DNA"/>
</dbReference>
<dbReference type="RefSeq" id="WP_013739811.1">
    <property type="nucleotide sequence ID" value="NC_015436.1"/>
</dbReference>
<dbReference type="eggNOG" id="ENOG502Z9TS">
    <property type="taxonomic scope" value="Bacteria"/>
</dbReference>
<evidence type="ECO:0000313" key="3">
    <source>
        <dbReference type="Proteomes" id="UP000007939"/>
    </source>
</evidence>
<feature type="transmembrane region" description="Helical" evidence="1">
    <location>
        <begin position="16"/>
        <end position="37"/>
    </location>
</feature>
<dbReference type="STRING" id="760011.Spico_1204"/>
<reference evidence="3" key="1">
    <citation type="submission" date="2011-04" db="EMBL/GenBank/DDBJ databases">
        <title>The complete genome of Spirochaeta coccoides DSM 17374.</title>
        <authorList>
            <person name="Lucas S."/>
            <person name="Copeland A."/>
            <person name="Lapidus A."/>
            <person name="Bruce D."/>
            <person name="Goodwin L."/>
            <person name="Pitluck S."/>
            <person name="Peters L."/>
            <person name="Kyrpides N."/>
            <person name="Mavromatis K."/>
            <person name="Pagani I."/>
            <person name="Ivanova N."/>
            <person name="Ovchinnikova G."/>
            <person name="Lu M."/>
            <person name="Detter J.C."/>
            <person name="Tapia R."/>
            <person name="Han C."/>
            <person name="Land M."/>
            <person name="Hauser L."/>
            <person name="Markowitz V."/>
            <person name="Cheng J.-F."/>
            <person name="Hugenholtz P."/>
            <person name="Woyke T."/>
            <person name="Wu D."/>
            <person name="Spring S."/>
            <person name="Schroeder M."/>
            <person name="Brambilla E."/>
            <person name="Klenk H.-P."/>
            <person name="Eisen J.A."/>
        </authorList>
    </citation>
    <scope>NUCLEOTIDE SEQUENCE [LARGE SCALE GENOMIC DNA]</scope>
    <source>
        <strain evidence="3">ATCC BAA-1237 / DSM 17374 / SPN1</strain>
    </source>
</reference>
<proteinExistence type="predicted"/>
<dbReference type="Proteomes" id="UP000007939">
    <property type="component" value="Chromosome"/>
</dbReference>
<protein>
    <recommendedName>
        <fullName evidence="4">ABC transporter permease</fullName>
    </recommendedName>
</protein>
<sequence length="234" mass="25043">MTNLIKLELRRNKIRTYIFAALYITAGILGLLYLFAAMPYMETGDADMAEFVNYTEIMMSAAIVNTAAFCVLSAVMHSRFVIEEYRGSQAILLFSYPVSRKKVFLSKLALVSMTTIAGLIISNLIVFSVFLGMESVFSLVGDKVTSDLLAHLIILTVVTSALAAAIGVVSLSIGFRKKSSQATIVSAVVLMALFCSAISNIGVGGFLAVAIGIILLIAVIVTGGLVKKITHMEA</sequence>
<evidence type="ECO:0008006" key="4">
    <source>
        <dbReference type="Google" id="ProtNLM"/>
    </source>
</evidence>
<keyword evidence="1" id="KW-1133">Transmembrane helix</keyword>
<feature type="transmembrane region" description="Helical" evidence="1">
    <location>
        <begin position="152"/>
        <end position="175"/>
    </location>
</feature>
<name>F4GLM2_PARC1</name>
<feature type="transmembrane region" description="Helical" evidence="1">
    <location>
        <begin position="57"/>
        <end position="76"/>
    </location>
</feature>
<feature type="transmembrane region" description="Helical" evidence="1">
    <location>
        <begin position="182"/>
        <end position="199"/>
    </location>
</feature>
<accession>F4GLM2</accession>
<dbReference type="AlphaFoldDB" id="F4GLM2"/>
<evidence type="ECO:0000256" key="1">
    <source>
        <dbReference type="SAM" id="Phobius"/>
    </source>
</evidence>
<dbReference type="KEGG" id="scc:Spico_1204"/>
<reference evidence="2 3" key="2">
    <citation type="journal article" date="2012" name="Stand. Genomic Sci.">
        <title>Complete genome sequence of the termite hindgut bacterium Spirochaeta coccoides type strain (SPN1(T)), reclassification in the genus Sphaerochaeta as Sphaerochaeta coccoides comb. nov. and emendations of the family Spirochaetaceae and the genus Sphaerochaeta.</title>
        <authorList>
            <person name="Abt B."/>
            <person name="Han C."/>
            <person name="Scheuner C."/>
            <person name="Lu M."/>
            <person name="Lapidus A."/>
            <person name="Nolan M."/>
            <person name="Lucas S."/>
            <person name="Hammon N."/>
            <person name="Deshpande S."/>
            <person name="Cheng J.F."/>
            <person name="Tapia R."/>
            <person name="Goodwin L.A."/>
            <person name="Pitluck S."/>
            <person name="Liolios K."/>
            <person name="Pagani I."/>
            <person name="Ivanova N."/>
            <person name="Mavromatis K."/>
            <person name="Mikhailova N."/>
            <person name="Huntemann M."/>
            <person name="Pati A."/>
            <person name="Chen A."/>
            <person name="Palaniappan K."/>
            <person name="Land M."/>
            <person name="Hauser L."/>
            <person name="Brambilla E.M."/>
            <person name="Rohde M."/>
            <person name="Spring S."/>
            <person name="Gronow S."/>
            <person name="Goker M."/>
            <person name="Woyke T."/>
            <person name="Bristow J."/>
            <person name="Eisen J.A."/>
            <person name="Markowitz V."/>
            <person name="Hugenholtz P."/>
            <person name="Kyrpides N.C."/>
            <person name="Klenk H.P."/>
            <person name="Detter J.C."/>
        </authorList>
    </citation>
    <scope>NUCLEOTIDE SEQUENCE [LARGE SCALE GENOMIC DNA]</scope>
    <source>
        <strain evidence="3">ATCC BAA-1237 / DSM 17374 / SPN1</strain>
    </source>
</reference>
<keyword evidence="1" id="KW-0472">Membrane</keyword>
<dbReference type="OrthoDB" id="9784784at2"/>
<feature type="transmembrane region" description="Helical" evidence="1">
    <location>
        <begin position="205"/>
        <end position="226"/>
    </location>
</feature>